<dbReference type="EMBL" id="JAEUBG010000347">
    <property type="protein sequence ID" value="KAH3688463.1"/>
    <property type="molecule type" value="Genomic_DNA"/>
</dbReference>
<dbReference type="InterPro" id="IPR037737">
    <property type="entry name" value="Srf1"/>
</dbReference>
<evidence type="ECO:0000313" key="3">
    <source>
        <dbReference type="EMBL" id="KAH3688463.1"/>
    </source>
</evidence>
<feature type="transmembrane region" description="Helical" evidence="2">
    <location>
        <begin position="387"/>
        <end position="404"/>
    </location>
</feature>
<evidence type="ECO:0008006" key="5">
    <source>
        <dbReference type="Google" id="ProtNLM"/>
    </source>
</evidence>
<dbReference type="GO" id="GO:0000324">
    <property type="term" value="C:fungal-type vacuole"/>
    <property type="evidence" value="ECO:0007669"/>
    <property type="project" value="TreeGrafter"/>
</dbReference>
<gene>
    <name evidence="3" type="ORF">WICPIJ_000602</name>
</gene>
<dbReference type="OrthoDB" id="2589563at2759"/>
<dbReference type="Proteomes" id="UP000774326">
    <property type="component" value="Unassembled WGS sequence"/>
</dbReference>
<dbReference type="PANTHER" id="PTHR36819:SF1">
    <property type="entry name" value="REGULATOR OF PHOSPHOLIPASE D SRF1"/>
    <property type="match status" value="1"/>
</dbReference>
<feature type="transmembrane region" description="Helical" evidence="2">
    <location>
        <begin position="303"/>
        <end position="324"/>
    </location>
</feature>
<dbReference type="AlphaFoldDB" id="A0A9P8QCL6"/>
<keyword evidence="2" id="KW-1133">Transmembrane helix</keyword>
<keyword evidence="2" id="KW-0812">Transmembrane</keyword>
<evidence type="ECO:0000256" key="1">
    <source>
        <dbReference type="SAM" id="MobiDB-lite"/>
    </source>
</evidence>
<accession>A0A9P8QCL6</accession>
<feature type="transmembrane region" description="Helical" evidence="2">
    <location>
        <begin position="348"/>
        <end position="366"/>
    </location>
</feature>
<proteinExistence type="predicted"/>
<feature type="compositionally biased region" description="Low complexity" evidence="1">
    <location>
        <begin position="28"/>
        <end position="49"/>
    </location>
</feature>
<reference evidence="3" key="1">
    <citation type="journal article" date="2021" name="Open Biol.">
        <title>Shared evolutionary footprints suggest mitochondrial oxidative damage underlies multiple complex I losses in fungi.</title>
        <authorList>
            <person name="Schikora-Tamarit M.A."/>
            <person name="Marcet-Houben M."/>
            <person name="Nosek J."/>
            <person name="Gabaldon T."/>
        </authorList>
    </citation>
    <scope>NUCLEOTIDE SEQUENCE</scope>
    <source>
        <strain evidence="3">CBS2887</strain>
    </source>
</reference>
<keyword evidence="2" id="KW-0472">Membrane</keyword>
<protein>
    <recommendedName>
        <fullName evidence="5">Regulator of phospholipase D SRF1</fullName>
    </recommendedName>
</protein>
<evidence type="ECO:0000313" key="4">
    <source>
        <dbReference type="Proteomes" id="UP000774326"/>
    </source>
</evidence>
<feature type="transmembrane region" description="Helical" evidence="2">
    <location>
        <begin position="437"/>
        <end position="461"/>
    </location>
</feature>
<name>A0A9P8QCL6_WICPI</name>
<feature type="compositionally biased region" description="Polar residues" evidence="1">
    <location>
        <begin position="1"/>
        <end position="22"/>
    </location>
</feature>
<keyword evidence="4" id="KW-1185">Reference proteome</keyword>
<comment type="caution">
    <text evidence="3">The sequence shown here is derived from an EMBL/GenBank/DDBJ whole genome shotgun (WGS) entry which is preliminary data.</text>
</comment>
<dbReference type="PANTHER" id="PTHR36819">
    <property type="entry name" value="REGULATOR OF PHOSPHOLIPASE D SRF1"/>
    <property type="match status" value="1"/>
</dbReference>
<organism evidence="3 4">
    <name type="scientific">Wickerhamomyces pijperi</name>
    <name type="common">Yeast</name>
    <name type="synonym">Pichia pijperi</name>
    <dbReference type="NCBI Taxonomy" id="599730"/>
    <lineage>
        <taxon>Eukaryota</taxon>
        <taxon>Fungi</taxon>
        <taxon>Dikarya</taxon>
        <taxon>Ascomycota</taxon>
        <taxon>Saccharomycotina</taxon>
        <taxon>Saccharomycetes</taxon>
        <taxon>Phaffomycetales</taxon>
        <taxon>Wickerhamomycetaceae</taxon>
        <taxon>Wickerhamomyces</taxon>
    </lineage>
</organism>
<feature type="region of interest" description="Disordered" evidence="1">
    <location>
        <begin position="1"/>
        <end position="101"/>
    </location>
</feature>
<evidence type="ECO:0000256" key="2">
    <source>
        <dbReference type="SAM" id="Phobius"/>
    </source>
</evidence>
<sequence length="474" mass="52299">MDTTNPLASSSFSHLDDSTATATPGEFTINDNVTTTTDTTIPNTGSSTTQPNHKDFAPGPGITISTPNKPPSIPTAPQKSRSSSMKKQRRPLNPYNNISSYSHEATTVPPYALYGIANSPVVMATPQTAATAATAATTQGQVSYNMQYTTKQDPFINSLNDNWTNFFNAVDSTPAYAVGKLRKDPESLLTLPDLSGDWGGDKRLKMYLNNEVPLSESSTAVQPQNDSGKWWLPFSAGNNSSNNRGSNSAKSNVVGSGLNSAISGITEKNNNNHNGYWMKTNGDSHLRRTRVERMFFYNNYVPLILRLLIIGVSIAALVLAVKIFQHSRHEILQANLSEILEHIDQEPSTIMAIVVQSCALAYLLYISYDEFNSQPIGIRNPIQKLRLILLDLLFIIFGSANLSISFNTLYDPRWVCSNDIDAKYPVKIDSMCDMQKGLAGCLFVVLVFWCCNFFISIMRIIHKVTDLADRNEQD</sequence>
<reference evidence="3" key="2">
    <citation type="submission" date="2021-01" db="EMBL/GenBank/DDBJ databases">
        <authorList>
            <person name="Schikora-Tamarit M.A."/>
        </authorList>
    </citation>
    <scope>NUCLEOTIDE SEQUENCE</scope>
    <source>
        <strain evidence="3">CBS2887</strain>
    </source>
</reference>
<dbReference type="GO" id="GO:0071944">
    <property type="term" value="C:cell periphery"/>
    <property type="evidence" value="ECO:0007669"/>
    <property type="project" value="TreeGrafter"/>
</dbReference>